<proteinExistence type="inferred from homology"/>
<keyword evidence="2" id="KW-0227">DNA damage</keyword>
<dbReference type="GO" id="GO:0006281">
    <property type="term" value="P:DNA repair"/>
    <property type="evidence" value="ECO:0007669"/>
    <property type="project" value="UniProtKB-KW"/>
</dbReference>
<protein>
    <submittedName>
        <fullName evidence="4">Swi5</fullName>
    </submittedName>
</protein>
<dbReference type="Pfam" id="PF07061">
    <property type="entry name" value="Swi5"/>
    <property type="match status" value="1"/>
</dbReference>
<organism evidence="4 5">
    <name type="scientific">Leishmania utingensis</name>
    <dbReference type="NCBI Taxonomy" id="653362"/>
    <lineage>
        <taxon>Eukaryota</taxon>
        <taxon>Discoba</taxon>
        <taxon>Euglenozoa</taxon>
        <taxon>Kinetoplastea</taxon>
        <taxon>Metakinetoplastina</taxon>
        <taxon>Trypanosomatida</taxon>
        <taxon>Trypanosomatidae</taxon>
        <taxon>Leishmaniinae</taxon>
        <taxon>Leishmania</taxon>
    </lineage>
</organism>
<sequence length="74" mass="8323">MPVEKEIETPYQLLCWELSTLPFTELFHRYNAAKDLGQELIGLVAQHENCTIAHAYRMLGVQTETATRDDGGTG</sequence>
<dbReference type="Proteomes" id="UP001482455">
    <property type="component" value="Unassembled WGS sequence"/>
</dbReference>
<comment type="similarity">
    <text evidence="1">Belongs to the SWI5/SAE3 family.</text>
</comment>
<dbReference type="AlphaFoldDB" id="A0AAW2ZU92"/>
<reference evidence="4 5" key="1">
    <citation type="submission" date="2024-02" db="EMBL/GenBank/DDBJ databases">
        <title>FIRST GENOME SEQUENCES OF Leishmania (Viannia) shawi, Leishmania (Viannia) lindenbergi AND Leishmania (Viannia) utingensis.</title>
        <authorList>
            <person name="Resadore F."/>
            <person name="Custodio M.G.F."/>
            <person name="Boite M.C."/>
            <person name="Cupolillo E."/>
            <person name="Ferreira G.E.M."/>
        </authorList>
    </citation>
    <scope>NUCLEOTIDE SEQUENCE [LARGE SCALE GENOMIC DNA]</scope>
    <source>
        <strain evidence="4 5">ITUB/BR/1977/M4964</strain>
    </source>
</reference>
<name>A0AAW2ZU92_9TRYP</name>
<comment type="caution">
    <text evidence="4">The sequence shown here is derived from an EMBL/GenBank/DDBJ whole genome shotgun (WGS) entry which is preliminary data.</text>
</comment>
<gene>
    <name evidence="4" type="ORF">Q4I30_008066</name>
</gene>
<dbReference type="InterPro" id="IPR010760">
    <property type="entry name" value="DNA-repair_Swi5"/>
</dbReference>
<evidence type="ECO:0000256" key="3">
    <source>
        <dbReference type="ARBA" id="ARBA00023204"/>
    </source>
</evidence>
<evidence type="ECO:0000313" key="4">
    <source>
        <dbReference type="EMBL" id="KAL0493761.1"/>
    </source>
</evidence>
<accession>A0AAW2ZU92</accession>
<dbReference type="EMBL" id="JBAMZL010000037">
    <property type="protein sequence ID" value="KAL0493761.1"/>
    <property type="molecule type" value="Genomic_DNA"/>
</dbReference>
<evidence type="ECO:0000313" key="5">
    <source>
        <dbReference type="Proteomes" id="UP001482455"/>
    </source>
</evidence>
<keyword evidence="3" id="KW-0234">DNA repair</keyword>
<keyword evidence="5" id="KW-1185">Reference proteome</keyword>
<evidence type="ECO:0000256" key="2">
    <source>
        <dbReference type="ARBA" id="ARBA00022763"/>
    </source>
</evidence>
<evidence type="ECO:0000256" key="1">
    <source>
        <dbReference type="ARBA" id="ARBA00008060"/>
    </source>
</evidence>